<evidence type="ECO:0000259" key="3">
    <source>
        <dbReference type="Pfam" id="PF13845"/>
    </source>
</evidence>
<feature type="compositionally biased region" description="Low complexity" evidence="1">
    <location>
        <begin position="14"/>
        <end position="35"/>
    </location>
</feature>
<keyword evidence="2" id="KW-1133">Transmembrane helix</keyword>
<gene>
    <name evidence="4" type="ORF">FXF69_27415</name>
</gene>
<protein>
    <recommendedName>
        <fullName evidence="3">Septum formation-related domain-containing protein</fullName>
    </recommendedName>
</protein>
<keyword evidence="2" id="KW-0472">Membrane</keyword>
<proteinExistence type="predicted"/>
<comment type="caution">
    <text evidence="4">The sequence shown here is derived from an EMBL/GenBank/DDBJ whole genome shotgun (WGS) entry which is preliminary data.</text>
</comment>
<evidence type="ECO:0000313" key="5">
    <source>
        <dbReference type="Proteomes" id="UP000323380"/>
    </source>
</evidence>
<dbReference type="RefSeq" id="WP_148344564.1">
    <property type="nucleotide sequence ID" value="NZ_VSFG01000006.1"/>
</dbReference>
<organism evidence="4 5">
    <name type="scientific">Actinomadura chibensis</name>
    <dbReference type="NCBI Taxonomy" id="392828"/>
    <lineage>
        <taxon>Bacteria</taxon>
        <taxon>Bacillati</taxon>
        <taxon>Actinomycetota</taxon>
        <taxon>Actinomycetes</taxon>
        <taxon>Streptosporangiales</taxon>
        <taxon>Thermomonosporaceae</taxon>
        <taxon>Actinomadura</taxon>
    </lineage>
</organism>
<dbReference type="Pfam" id="PF13845">
    <property type="entry name" value="Septum_form"/>
    <property type="match status" value="1"/>
</dbReference>
<keyword evidence="5" id="KW-1185">Reference proteome</keyword>
<feature type="domain" description="Septum formation-related" evidence="3">
    <location>
        <begin position="98"/>
        <end position="308"/>
    </location>
</feature>
<dbReference type="Proteomes" id="UP000323380">
    <property type="component" value="Unassembled WGS sequence"/>
</dbReference>
<feature type="transmembrane region" description="Helical" evidence="2">
    <location>
        <begin position="50"/>
        <end position="72"/>
    </location>
</feature>
<dbReference type="AlphaFoldDB" id="A0A5D0NGJ5"/>
<evidence type="ECO:0000313" key="4">
    <source>
        <dbReference type="EMBL" id="TYB43527.1"/>
    </source>
</evidence>
<name>A0A5D0NGJ5_9ACTN</name>
<accession>A0A5D0NGJ5</accession>
<feature type="region of interest" description="Disordered" evidence="1">
    <location>
        <begin position="1"/>
        <end position="35"/>
    </location>
</feature>
<dbReference type="STRING" id="1220554.GCA_001552135_00367"/>
<evidence type="ECO:0000256" key="2">
    <source>
        <dbReference type="SAM" id="Phobius"/>
    </source>
</evidence>
<evidence type="ECO:0000256" key="1">
    <source>
        <dbReference type="SAM" id="MobiDB-lite"/>
    </source>
</evidence>
<sequence length="324" mass="34295">MTTPPSPGGDGPDARGWAPPDPPAAATTPGPAVFAPVPVEEAPARTRRRAAVAVGAGLAVLVLAGAGVFAVVRSTADDGGSRGRPVPAGMVAVASLAAGECLSGYTEDYADPAAVRRPCDRGHSGEVGAKATLRDGAFPGAEGLRAQATDLCKERTAFLTKVPSAADLELRIALPDEDAWRKGEREATCVLVHTGPDQLVGPLSDTADARSTYRPELEPGACIEKFHWREDRHPVVECTESHEAQLYAKLTLPSGPYPGERKMDDASDARCAARALRVLTMSPPKSAEPMYIRPSRETWAQGDRLLYCLIVSKGEPLTRSLMRR</sequence>
<keyword evidence="2" id="KW-0812">Transmembrane</keyword>
<reference evidence="4 5" key="1">
    <citation type="submission" date="2019-08" db="EMBL/GenBank/DDBJ databases">
        <title>Actinomadura sp. nov. CYP1-5 isolated from mountain soil.</title>
        <authorList>
            <person name="Songsumanus A."/>
            <person name="Kuncharoen N."/>
            <person name="Kudo T."/>
            <person name="Yuki M."/>
            <person name="Igarashi Y."/>
            <person name="Tanasupawat S."/>
        </authorList>
    </citation>
    <scope>NUCLEOTIDE SEQUENCE [LARGE SCALE GENOMIC DNA]</scope>
    <source>
        <strain evidence="4 5">JCM 14158</strain>
    </source>
</reference>
<dbReference type="EMBL" id="VSFG01000006">
    <property type="protein sequence ID" value="TYB43527.1"/>
    <property type="molecule type" value="Genomic_DNA"/>
</dbReference>
<dbReference type="InterPro" id="IPR026004">
    <property type="entry name" value="Septum_form"/>
</dbReference>